<evidence type="ECO:0000256" key="4">
    <source>
        <dbReference type="ARBA" id="ARBA00038652"/>
    </source>
</evidence>
<feature type="coiled-coil region" evidence="5">
    <location>
        <begin position="158"/>
        <end position="185"/>
    </location>
</feature>
<comment type="caution">
    <text evidence="7">The sequence shown here is derived from an EMBL/GenBank/DDBJ whole genome shotgun (WGS) entry which is preliminary data.</text>
</comment>
<evidence type="ECO:0000256" key="5">
    <source>
        <dbReference type="SAM" id="Coils"/>
    </source>
</evidence>
<dbReference type="PANTHER" id="PTHR43140:SF1">
    <property type="entry name" value="TYPE I RESTRICTION ENZYME ECOKI SPECIFICITY SUBUNIT"/>
    <property type="match status" value="1"/>
</dbReference>
<dbReference type="GO" id="GO:0003677">
    <property type="term" value="F:DNA binding"/>
    <property type="evidence" value="ECO:0007669"/>
    <property type="project" value="UniProtKB-KW"/>
</dbReference>
<evidence type="ECO:0000313" key="8">
    <source>
        <dbReference type="Proteomes" id="UP000282674"/>
    </source>
</evidence>
<name>A0A3M2LRC6_9ACTN</name>
<keyword evidence="3" id="KW-0238">DNA-binding</keyword>
<evidence type="ECO:0000256" key="1">
    <source>
        <dbReference type="ARBA" id="ARBA00010923"/>
    </source>
</evidence>
<proteinExistence type="inferred from homology"/>
<dbReference type="Proteomes" id="UP000282674">
    <property type="component" value="Unassembled WGS sequence"/>
</dbReference>
<dbReference type="InterPro" id="IPR044946">
    <property type="entry name" value="Restrct_endonuc_typeI_TRD_sf"/>
</dbReference>
<dbReference type="PANTHER" id="PTHR43140">
    <property type="entry name" value="TYPE-1 RESTRICTION ENZYME ECOKI SPECIFICITY PROTEIN"/>
    <property type="match status" value="1"/>
</dbReference>
<keyword evidence="7" id="KW-0378">Hydrolase</keyword>
<comment type="subunit">
    <text evidence="4">The methyltransferase is composed of M and S polypeptides.</text>
</comment>
<dbReference type="Gene3D" id="3.90.220.20">
    <property type="entry name" value="DNA methylase specificity domains"/>
    <property type="match status" value="1"/>
</dbReference>
<dbReference type="Pfam" id="PF01420">
    <property type="entry name" value="Methylase_S"/>
    <property type="match status" value="1"/>
</dbReference>
<accession>A0A3M2LRC6</accession>
<evidence type="ECO:0000313" key="7">
    <source>
        <dbReference type="EMBL" id="RMI39440.1"/>
    </source>
</evidence>
<dbReference type="OrthoDB" id="3197085at2"/>
<dbReference type="InterPro" id="IPR000055">
    <property type="entry name" value="Restrct_endonuc_typeI_TRD"/>
</dbReference>
<feature type="domain" description="Type I restriction modification DNA specificity" evidence="6">
    <location>
        <begin position="5"/>
        <end position="178"/>
    </location>
</feature>
<gene>
    <name evidence="7" type="ORF">EBO15_29670</name>
</gene>
<keyword evidence="8" id="KW-1185">Reference proteome</keyword>
<organism evidence="7 8">
    <name type="scientific">Actinomadura harenae</name>
    <dbReference type="NCBI Taxonomy" id="2483351"/>
    <lineage>
        <taxon>Bacteria</taxon>
        <taxon>Bacillati</taxon>
        <taxon>Actinomycetota</taxon>
        <taxon>Actinomycetes</taxon>
        <taxon>Streptosporangiales</taxon>
        <taxon>Thermomonosporaceae</taxon>
        <taxon>Actinomadura</taxon>
    </lineage>
</organism>
<reference evidence="7 8" key="1">
    <citation type="submission" date="2018-10" db="EMBL/GenBank/DDBJ databases">
        <title>Isolation from soil.</title>
        <authorList>
            <person name="Hu J."/>
        </authorList>
    </citation>
    <scope>NUCLEOTIDE SEQUENCE [LARGE SCALE GENOMIC DNA]</scope>
    <source>
        <strain evidence="7 8">NEAU-Ht49</strain>
    </source>
</reference>
<dbReference type="EMBL" id="RFFG01000067">
    <property type="protein sequence ID" value="RMI39440.1"/>
    <property type="molecule type" value="Genomic_DNA"/>
</dbReference>
<comment type="similarity">
    <text evidence="1">Belongs to the type-I restriction system S methylase family.</text>
</comment>
<keyword evidence="7" id="KW-0540">Nuclease</keyword>
<dbReference type="SUPFAM" id="SSF116734">
    <property type="entry name" value="DNA methylase specificity domain"/>
    <property type="match status" value="1"/>
</dbReference>
<sequence length="205" mass="23248">MNKLPDNWTWAELGELGTWYGGSTPSKKRPDFWENGTIPWLSPKDMGADRLTATQDLITESALRESSVRLIPANSVAIVIRSGILERKVPVAYVPFATTLNQDMKAVRPRDDVDPRWITWGLKAFERQILDTCRKTGTTVASLEVPWLMKFKLPIPHLSEQQRILADLEEHLSRLQVTMRALKDIESKGKQMRSQILGSAFSGQF</sequence>
<protein>
    <submittedName>
        <fullName evidence="7">Restriction endonuclease subunit S</fullName>
    </submittedName>
</protein>
<dbReference type="RefSeq" id="WP_122197764.1">
    <property type="nucleotide sequence ID" value="NZ_JBHSKC010000002.1"/>
</dbReference>
<evidence type="ECO:0000259" key="6">
    <source>
        <dbReference type="Pfam" id="PF01420"/>
    </source>
</evidence>
<keyword evidence="2" id="KW-0680">Restriction system</keyword>
<dbReference type="GO" id="GO:0009307">
    <property type="term" value="P:DNA restriction-modification system"/>
    <property type="evidence" value="ECO:0007669"/>
    <property type="project" value="UniProtKB-KW"/>
</dbReference>
<keyword evidence="7" id="KW-0255">Endonuclease</keyword>
<evidence type="ECO:0000256" key="3">
    <source>
        <dbReference type="ARBA" id="ARBA00023125"/>
    </source>
</evidence>
<dbReference type="CDD" id="cd17249">
    <property type="entry name" value="RMtype1_S_EcoR124I-TRD2-CR2_like"/>
    <property type="match status" value="1"/>
</dbReference>
<dbReference type="InterPro" id="IPR051212">
    <property type="entry name" value="Type-I_RE_S_subunit"/>
</dbReference>
<evidence type="ECO:0000256" key="2">
    <source>
        <dbReference type="ARBA" id="ARBA00022747"/>
    </source>
</evidence>
<keyword evidence="5" id="KW-0175">Coiled coil</keyword>
<dbReference type="AlphaFoldDB" id="A0A3M2LRC6"/>
<dbReference type="GO" id="GO:0004519">
    <property type="term" value="F:endonuclease activity"/>
    <property type="evidence" value="ECO:0007669"/>
    <property type="project" value="UniProtKB-KW"/>
</dbReference>